<dbReference type="GO" id="GO:0006351">
    <property type="term" value="P:DNA-templated transcription"/>
    <property type="evidence" value="ECO:0007669"/>
    <property type="project" value="InterPro"/>
</dbReference>
<dbReference type="EMBL" id="JARJCM010000471">
    <property type="protein sequence ID" value="KAJ7016710.1"/>
    <property type="molecule type" value="Genomic_DNA"/>
</dbReference>
<evidence type="ECO:0000256" key="3">
    <source>
        <dbReference type="ARBA" id="ARBA00022833"/>
    </source>
</evidence>
<evidence type="ECO:0000256" key="2">
    <source>
        <dbReference type="ARBA" id="ARBA00022723"/>
    </source>
</evidence>
<dbReference type="SUPFAM" id="SSF57701">
    <property type="entry name" value="Zn2/Cys6 DNA-binding domain"/>
    <property type="match status" value="1"/>
</dbReference>
<evidence type="ECO:0000256" key="4">
    <source>
        <dbReference type="ARBA" id="ARBA00023015"/>
    </source>
</evidence>
<name>A0AAD6RWP5_9AGAR</name>
<dbReference type="PANTHER" id="PTHR31313:SF81">
    <property type="entry name" value="TY1 ENHANCER ACTIVATOR"/>
    <property type="match status" value="1"/>
</dbReference>
<dbReference type="Proteomes" id="UP001218188">
    <property type="component" value="Unassembled WGS sequence"/>
</dbReference>
<dbReference type="CDD" id="cd00067">
    <property type="entry name" value="GAL4"/>
    <property type="match status" value="1"/>
</dbReference>
<evidence type="ECO:0000256" key="6">
    <source>
        <dbReference type="ARBA" id="ARBA00023163"/>
    </source>
</evidence>
<dbReference type="Pfam" id="PF04082">
    <property type="entry name" value="Fungal_trans"/>
    <property type="match status" value="1"/>
</dbReference>
<keyword evidence="6" id="KW-0804">Transcription</keyword>
<evidence type="ECO:0000256" key="1">
    <source>
        <dbReference type="ARBA" id="ARBA00004123"/>
    </source>
</evidence>
<proteinExistence type="predicted"/>
<comment type="caution">
    <text evidence="9">The sequence shown here is derived from an EMBL/GenBank/DDBJ whole genome shotgun (WGS) entry which is preliminary data.</text>
</comment>
<keyword evidence="5" id="KW-0238">DNA-binding</keyword>
<evidence type="ECO:0000313" key="9">
    <source>
        <dbReference type="EMBL" id="KAJ7016710.1"/>
    </source>
</evidence>
<organism evidence="9 10">
    <name type="scientific">Mycena alexandri</name>
    <dbReference type="NCBI Taxonomy" id="1745969"/>
    <lineage>
        <taxon>Eukaryota</taxon>
        <taxon>Fungi</taxon>
        <taxon>Dikarya</taxon>
        <taxon>Basidiomycota</taxon>
        <taxon>Agaricomycotina</taxon>
        <taxon>Agaricomycetes</taxon>
        <taxon>Agaricomycetidae</taxon>
        <taxon>Agaricales</taxon>
        <taxon>Marasmiineae</taxon>
        <taxon>Mycenaceae</taxon>
        <taxon>Mycena</taxon>
    </lineage>
</organism>
<dbReference type="GO" id="GO:0003677">
    <property type="term" value="F:DNA binding"/>
    <property type="evidence" value="ECO:0007669"/>
    <property type="project" value="UniProtKB-KW"/>
</dbReference>
<keyword evidence="3" id="KW-0862">Zinc</keyword>
<dbReference type="GO" id="GO:0008270">
    <property type="term" value="F:zinc ion binding"/>
    <property type="evidence" value="ECO:0007669"/>
    <property type="project" value="InterPro"/>
</dbReference>
<dbReference type="InterPro" id="IPR036864">
    <property type="entry name" value="Zn2-C6_fun-type_DNA-bd_sf"/>
</dbReference>
<dbReference type="SMART" id="SM00066">
    <property type="entry name" value="GAL4"/>
    <property type="match status" value="1"/>
</dbReference>
<dbReference type="Pfam" id="PF00172">
    <property type="entry name" value="Zn_clus"/>
    <property type="match status" value="1"/>
</dbReference>
<dbReference type="CDD" id="cd12148">
    <property type="entry name" value="fungal_TF_MHR"/>
    <property type="match status" value="1"/>
</dbReference>
<dbReference type="GO" id="GO:0005634">
    <property type="term" value="C:nucleus"/>
    <property type="evidence" value="ECO:0007669"/>
    <property type="project" value="UniProtKB-SubCell"/>
</dbReference>
<dbReference type="AlphaFoldDB" id="A0AAD6RWP5"/>
<comment type="subcellular location">
    <subcellularLocation>
        <location evidence="1">Nucleus</location>
    </subcellularLocation>
</comment>
<evidence type="ECO:0000256" key="5">
    <source>
        <dbReference type="ARBA" id="ARBA00023125"/>
    </source>
</evidence>
<dbReference type="GO" id="GO:0000981">
    <property type="term" value="F:DNA-binding transcription factor activity, RNA polymerase II-specific"/>
    <property type="evidence" value="ECO:0007669"/>
    <property type="project" value="InterPro"/>
</dbReference>
<dbReference type="PROSITE" id="PS50048">
    <property type="entry name" value="ZN2_CY6_FUNGAL_2"/>
    <property type="match status" value="1"/>
</dbReference>
<evidence type="ECO:0000259" key="8">
    <source>
        <dbReference type="PROSITE" id="PS50048"/>
    </source>
</evidence>
<gene>
    <name evidence="9" type="ORF">C8F04DRAFT_500430</name>
</gene>
<keyword evidence="7" id="KW-0539">Nucleus</keyword>
<feature type="domain" description="Zn(2)-C6 fungal-type" evidence="8">
    <location>
        <begin position="19"/>
        <end position="51"/>
    </location>
</feature>
<dbReference type="PANTHER" id="PTHR31313">
    <property type="entry name" value="TY1 ENHANCER ACTIVATOR"/>
    <property type="match status" value="1"/>
</dbReference>
<keyword evidence="2" id="KW-0479">Metal-binding</keyword>
<keyword evidence="10" id="KW-1185">Reference proteome</keyword>
<protein>
    <recommendedName>
        <fullName evidence="8">Zn(2)-C6 fungal-type domain-containing protein</fullName>
    </recommendedName>
</protein>
<reference evidence="9" key="1">
    <citation type="submission" date="2023-03" db="EMBL/GenBank/DDBJ databases">
        <title>Massive genome expansion in bonnet fungi (Mycena s.s.) driven by repeated elements and novel gene families across ecological guilds.</title>
        <authorList>
            <consortium name="Lawrence Berkeley National Laboratory"/>
            <person name="Harder C.B."/>
            <person name="Miyauchi S."/>
            <person name="Viragh M."/>
            <person name="Kuo A."/>
            <person name="Thoen E."/>
            <person name="Andreopoulos B."/>
            <person name="Lu D."/>
            <person name="Skrede I."/>
            <person name="Drula E."/>
            <person name="Henrissat B."/>
            <person name="Morin E."/>
            <person name="Kohler A."/>
            <person name="Barry K."/>
            <person name="LaButti K."/>
            <person name="Morin E."/>
            <person name="Salamov A."/>
            <person name="Lipzen A."/>
            <person name="Mereny Z."/>
            <person name="Hegedus B."/>
            <person name="Baldrian P."/>
            <person name="Stursova M."/>
            <person name="Weitz H."/>
            <person name="Taylor A."/>
            <person name="Grigoriev I.V."/>
            <person name="Nagy L.G."/>
            <person name="Martin F."/>
            <person name="Kauserud H."/>
        </authorList>
    </citation>
    <scope>NUCLEOTIDE SEQUENCE</scope>
    <source>
        <strain evidence="9">CBHHK200</strain>
    </source>
</reference>
<dbReference type="Gene3D" id="4.10.240.10">
    <property type="entry name" value="Zn(2)-C6 fungal-type DNA-binding domain"/>
    <property type="match status" value="1"/>
</dbReference>
<accession>A0AAD6RWP5</accession>
<dbReference type="InterPro" id="IPR051615">
    <property type="entry name" value="Transcr_Regulatory_Elem"/>
</dbReference>
<dbReference type="PROSITE" id="PS00463">
    <property type="entry name" value="ZN2_CY6_FUNGAL_1"/>
    <property type="match status" value="1"/>
</dbReference>
<dbReference type="InterPro" id="IPR001138">
    <property type="entry name" value="Zn2Cys6_DnaBD"/>
</dbReference>
<evidence type="ECO:0000256" key="7">
    <source>
        <dbReference type="ARBA" id="ARBA00023242"/>
    </source>
</evidence>
<sequence>MPKDNSFNTRGRGSYATQACNICRSKKIKCDGAKPVCSSCEASGRDGECSWGRDVPVRKPRSEAHFEALRKRADALQEYADRLEAMLAKCVCQDVSAHLPSLPERPVEVSDFETDLRELDSDEEITEELCVPTQALKLDDRSGGLLHQGITAPMRFTPKTTPEVAPVAQAAEDSNASYVLLVDDNAAYDPNFDWSRYLPREVPLKRREHDKILDVSFKFFTMFSLRLVPSLFLRDMYRALSVPRNSRPPKTPHYSPMLHNALIAVSAVFSDDPRIRDPNARRYFIAAAESYLEAECQKPDLSLVHAFGMLGEYHGNEGDQVLGDLYFGMGARLSQALGLKIDCAAWVKAGLMTKEEMLARNWAHWTIFSVDLCWTVYFGRDFCGPPVDRPDIPLPFVDPIFDSVPWYHAPANIPAQPNHLSLAFTATTSLFLIARRIIDVVNGLSKGAREDAANDHLITEIDLELNKWKSELPSELDITFSSRVKSTPQRLMLHCMYWWCIMVLHRPFFNRRARPLQAGDKGIDHVKLCKRAAENVMELFETWSSLYTLRYTPPTMLQVVFCAGTVFLLLALQATSSLRVANNSLTTSISQAELCVQYLAEIGVTWRSAARTGDILRCLLEDRLKPILARRLSTVPPRIESTPPPNLAQQQLTRTIEQPPAPSYIPTPPLHAEWNQPPQNYLPTDNSWLAQYSNFPGQAESYDQNALEPHPAYGADDRNFADLDFLLPTMDPYASSEVWVDGVLRIRRSDLVLGPYTRM</sequence>
<keyword evidence="4" id="KW-0805">Transcription regulation</keyword>
<dbReference type="InterPro" id="IPR007219">
    <property type="entry name" value="XnlR_reg_dom"/>
</dbReference>
<evidence type="ECO:0000313" key="10">
    <source>
        <dbReference type="Proteomes" id="UP001218188"/>
    </source>
</evidence>